<dbReference type="GO" id="GO:0016020">
    <property type="term" value="C:membrane"/>
    <property type="evidence" value="ECO:0007669"/>
    <property type="project" value="UniProtKB-SubCell"/>
</dbReference>
<dbReference type="Proteomes" id="UP000638732">
    <property type="component" value="Unassembled WGS sequence"/>
</dbReference>
<gene>
    <name evidence="6" type="ORF">GSY63_00450</name>
</gene>
<feature type="transmembrane region" description="Helical" evidence="5">
    <location>
        <begin position="361"/>
        <end position="381"/>
    </location>
</feature>
<dbReference type="RefSeq" id="WP_166583858.1">
    <property type="nucleotide sequence ID" value="NZ_WWEO01000027.1"/>
</dbReference>
<feature type="transmembrane region" description="Helical" evidence="5">
    <location>
        <begin position="43"/>
        <end position="61"/>
    </location>
</feature>
<accession>A0A965ZB64</accession>
<evidence type="ECO:0000313" key="7">
    <source>
        <dbReference type="Proteomes" id="UP000638732"/>
    </source>
</evidence>
<dbReference type="AlphaFoldDB" id="A0A965ZB64"/>
<feature type="transmembrane region" description="Helical" evidence="5">
    <location>
        <begin position="133"/>
        <end position="150"/>
    </location>
</feature>
<evidence type="ECO:0008006" key="8">
    <source>
        <dbReference type="Google" id="ProtNLM"/>
    </source>
</evidence>
<feature type="transmembrane region" description="Helical" evidence="5">
    <location>
        <begin position="257"/>
        <end position="277"/>
    </location>
</feature>
<sequence length="441" mass="48646">MLKSNKAKSVMLHSKDNALKNGIWLFFWLLIFEGALRKWVLPGLATPLLLIRDPLALWIVFKAWHRGLVPFNIYTFGAVAVGVISIFTAVLFGHGSFLVAIYGSRVWFLYFPLIFVIGSVFTKDDVMKFAQKYLILSIPMTLLIVIQFYSPQSAWVNRGIGGNEGAGFSGAMDFFRPPGTFSFASGVGGFYSALACFVFYYWLDPKSINKKLLIASTICLIIAVPISIIRGLFFEVMITLAFMLVSAFRKPQNAGRMVAAIAVGCFLILILSQLSFFQTAIEAFTMRFTTANDSEGGLGGVVGNRYFGTMIYAFTMTASQPFWGYGSGIGTNVGAVIATGKADFYSVVNGEVEWQRVIGELGILLGIIIIGIRIGLSFKLLKESYQLLTREYSLPWMILPFCLMNLPQGQLGSPIPLGFTTWMAGMLLASCNSKKRKIVNS</sequence>
<evidence type="ECO:0000256" key="5">
    <source>
        <dbReference type="SAM" id="Phobius"/>
    </source>
</evidence>
<comment type="subcellular location">
    <subcellularLocation>
        <location evidence="1">Membrane</location>
        <topology evidence="1">Multi-pass membrane protein</topology>
    </subcellularLocation>
</comment>
<evidence type="ECO:0000256" key="3">
    <source>
        <dbReference type="ARBA" id="ARBA00022989"/>
    </source>
</evidence>
<feature type="transmembrane region" description="Helical" evidence="5">
    <location>
        <begin position="73"/>
        <end position="93"/>
    </location>
</feature>
<feature type="transmembrane region" description="Helical" evidence="5">
    <location>
        <begin position="181"/>
        <end position="203"/>
    </location>
</feature>
<dbReference type="EMBL" id="WWEO01000027">
    <property type="protein sequence ID" value="NCD67819.1"/>
    <property type="molecule type" value="Genomic_DNA"/>
</dbReference>
<dbReference type="SUPFAM" id="SSF81338">
    <property type="entry name" value="Aquaporin-like"/>
    <property type="match status" value="1"/>
</dbReference>
<name>A0A965ZB64_9SPHI</name>
<feature type="transmembrane region" description="Helical" evidence="5">
    <location>
        <begin position="21"/>
        <end position="37"/>
    </location>
</feature>
<feature type="transmembrane region" description="Helical" evidence="5">
    <location>
        <begin position="212"/>
        <end position="245"/>
    </location>
</feature>
<evidence type="ECO:0000313" key="6">
    <source>
        <dbReference type="EMBL" id="NCD67819.1"/>
    </source>
</evidence>
<keyword evidence="7" id="KW-1185">Reference proteome</keyword>
<evidence type="ECO:0000256" key="1">
    <source>
        <dbReference type="ARBA" id="ARBA00004141"/>
    </source>
</evidence>
<evidence type="ECO:0000256" key="2">
    <source>
        <dbReference type="ARBA" id="ARBA00022692"/>
    </source>
</evidence>
<dbReference type="InterPro" id="IPR023271">
    <property type="entry name" value="Aquaporin-like"/>
</dbReference>
<keyword evidence="4 5" id="KW-0472">Membrane</keyword>
<proteinExistence type="predicted"/>
<evidence type="ECO:0000256" key="4">
    <source>
        <dbReference type="ARBA" id="ARBA00023136"/>
    </source>
</evidence>
<reference evidence="6" key="1">
    <citation type="submission" date="2020-01" db="EMBL/GenBank/DDBJ databases">
        <authorList>
            <person name="Seo Y.L."/>
        </authorList>
    </citation>
    <scope>NUCLEOTIDE SEQUENCE</scope>
    <source>
        <strain evidence="6">R11</strain>
    </source>
</reference>
<comment type="caution">
    <text evidence="6">The sequence shown here is derived from an EMBL/GenBank/DDBJ whole genome shotgun (WGS) entry which is preliminary data.</text>
</comment>
<keyword evidence="3 5" id="KW-1133">Transmembrane helix</keyword>
<organism evidence="6 7">
    <name type="scientific">Mucilaginibacter agri</name>
    <dbReference type="NCBI Taxonomy" id="2695265"/>
    <lineage>
        <taxon>Bacteria</taxon>
        <taxon>Pseudomonadati</taxon>
        <taxon>Bacteroidota</taxon>
        <taxon>Sphingobacteriia</taxon>
        <taxon>Sphingobacteriales</taxon>
        <taxon>Sphingobacteriaceae</taxon>
        <taxon>Mucilaginibacter</taxon>
    </lineage>
</organism>
<reference evidence="6" key="2">
    <citation type="submission" date="2020-10" db="EMBL/GenBank/DDBJ databases">
        <title>Mucilaginibacter sp. nov., isolated from soil.</title>
        <authorList>
            <person name="Jeon C.O."/>
        </authorList>
    </citation>
    <scope>NUCLEOTIDE SEQUENCE</scope>
    <source>
        <strain evidence="6">R11</strain>
    </source>
</reference>
<feature type="transmembrane region" description="Helical" evidence="5">
    <location>
        <begin position="99"/>
        <end position="121"/>
    </location>
</feature>
<feature type="transmembrane region" description="Helical" evidence="5">
    <location>
        <begin position="413"/>
        <end position="431"/>
    </location>
</feature>
<protein>
    <recommendedName>
        <fullName evidence="8">O-antigen ligase domain-containing protein</fullName>
    </recommendedName>
</protein>
<keyword evidence="2 5" id="KW-0812">Transmembrane</keyword>